<dbReference type="Gene3D" id="3.40.50.150">
    <property type="entry name" value="Vaccinia Virus protein VP39"/>
    <property type="match status" value="1"/>
</dbReference>
<gene>
    <name evidence="1" type="ORF">S06H3_32599</name>
</gene>
<proteinExistence type="predicted"/>
<name>X1MFJ8_9ZZZZ</name>
<dbReference type="SUPFAM" id="SSF53335">
    <property type="entry name" value="S-adenosyl-L-methionine-dependent methyltransferases"/>
    <property type="match status" value="1"/>
</dbReference>
<organism evidence="1">
    <name type="scientific">marine sediment metagenome</name>
    <dbReference type="NCBI Taxonomy" id="412755"/>
    <lineage>
        <taxon>unclassified sequences</taxon>
        <taxon>metagenomes</taxon>
        <taxon>ecological metagenomes</taxon>
    </lineage>
</organism>
<comment type="caution">
    <text evidence="1">The sequence shown here is derived from an EMBL/GenBank/DDBJ whole genome shotgun (WGS) entry which is preliminary data.</text>
</comment>
<evidence type="ECO:0008006" key="2">
    <source>
        <dbReference type="Google" id="ProtNLM"/>
    </source>
</evidence>
<sequence>AYRIMVPGGKIVLGLVLKESPWGKFYQQKKKQGHRFYKYATFYRYDEVAKLLEQAGLSIEQVISTLFQRTGKVKRMELPKRGYSSSAGFTVIVAGKHAVTAFRSSTGDNSIMKETRR</sequence>
<evidence type="ECO:0000313" key="1">
    <source>
        <dbReference type="EMBL" id="GAI30427.1"/>
    </source>
</evidence>
<protein>
    <recommendedName>
        <fullName evidence="2">Methyltransferase type 11 domain-containing protein</fullName>
    </recommendedName>
</protein>
<accession>X1MFJ8</accession>
<reference evidence="1" key="1">
    <citation type="journal article" date="2014" name="Front. Microbiol.">
        <title>High frequency of phylogenetically diverse reductive dehalogenase-homologous genes in deep subseafloor sedimentary metagenomes.</title>
        <authorList>
            <person name="Kawai M."/>
            <person name="Futagami T."/>
            <person name="Toyoda A."/>
            <person name="Takaki Y."/>
            <person name="Nishi S."/>
            <person name="Hori S."/>
            <person name="Arai W."/>
            <person name="Tsubouchi T."/>
            <person name="Morono Y."/>
            <person name="Uchiyama I."/>
            <person name="Ito T."/>
            <person name="Fujiyama A."/>
            <person name="Inagaki F."/>
            <person name="Takami H."/>
        </authorList>
    </citation>
    <scope>NUCLEOTIDE SEQUENCE</scope>
    <source>
        <strain evidence="1">Expedition CK06-06</strain>
    </source>
</reference>
<dbReference type="AlphaFoldDB" id="X1MFJ8"/>
<dbReference type="InterPro" id="IPR029063">
    <property type="entry name" value="SAM-dependent_MTases_sf"/>
</dbReference>
<feature type="non-terminal residue" evidence="1">
    <location>
        <position position="1"/>
    </location>
</feature>
<dbReference type="EMBL" id="BARV01019394">
    <property type="protein sequence ID" value="GAI30427.1"/>
    <property type="molecule type" value="Genomic_DNA"/>
</dbReference>